<accession>A0A4U9YM41</accession>
<gene>
    <name evidence="1" type="primary">yfnB_2</name>
    <name evidence="1" type="ORF">NCTC5385_01341</name>
</gene>
<dbReference type="InterPro" id="IPR006439">
    <property type="entry name" value="HAD-SF_hydro_IA"/>
</dbReference>
<dbReference type="SFLD" id="SFLDG01129">
    <property type="entry name" value="C1.5:_HAD__Beta-PGM__Phosphata"/>
    <property type="match status" value="1"/>
</dbReference>
<dbReference type="InterPro" id="IPR041492">
    <property type="entry name" value="HAD_2"/>
</dbReference>
<dbReference type="Gene3D" id="1.10.150.240">
    <property type="entry name" value="Putative phosphatase, domain 2"/>
    <property type="match status" value="1"/>
</dbReference>
<dbReference type="SFLD" id="SFLDS00003">
    <property type="entry name" value="Haloacid_Dehalogenase"/>
    <property type="match status" value="1"/>
</dbReference>
<dbReference type="CDD" id="cd04305">
    <property type="entry name" value="HAD_Neu5Ac-Pase_like"/>
    <property type="match status" value="1"/>
</dbReference>
<dbReference type="Pfam" id="PF13419">
    <property type="entry name" value="HAD_2"/>
    <property type="match status" value="1"/>
</dbReference>
<keyword evidence="1" id="KW-0378">Hydrolase</keyword>
<protein>
    <submittedName>
        <fullName evidence="1">Haloacid dehalogenase</fullName>
        <ecNumber evidence="1">3.-.-.-</ecNumber>
    </submittedName>
</protein>
<dbReference type="RefSeq" id="WP_138068577.1">
    <property type="nucleotide sequence ID" value="NZ_LR594035.1"/>
</dbReference>
<dbReference type="GO" id="GO:0008253">
    <property type="term" value="F:5'-nucleotidase activity"/>
    <property type="evidence" value="ECO:0007669"/>
    <property type="project" value="InterPro"/>
</dbReference>
<evidence type="ECO:0000313" key="2">
    <source>
        <dbReference type="Proteomes" id="UP000304914"/>
    </source>
</evidence>
<dbReference type="AlphaFoldDB" id="A0A4U9YM41"/>
<dbReference type="InterPro" id="IPR036412">
    <property type="entry name" value="HAD-like_sf"/>
</dbReference>
<dbReference type="STRING" id="873448.STRPO_0193"/>
<dbReference type="InterPro" id="IPR023198">
    <property type="entry name" value="PGP-like_dom2"/>
</dbReference>
<dbReference type="EMBL" id="LR594035">
    <property type="protein sequence ID" value="VTS27689.1"/>
    <property type="molecule type" value="Genomic_DNA"/>
</dbReference>
<dbReference type="Gene3D" id="3.40.50.1000">
    <property type="entry name" value="HAD superfamily/HAD-like"/>
    <property type="match status" value="1"/>
</dbReference>
<dbReference type="SUPFAM" id="SSF56784">
    <property type="entry name" value="HAD-like"/>
    <property type="match status" value="1"/>
</dbReference>
<dbReference type="InterPro" id="IPR052550">
    <property type="entry name" value="Pyrimidine_5'-ntase_YjjG"/>
</dbReference>
<proteinExistence type="predicted"/>
<dbReference type="EC" id="3.-.-.-" evidence="1"/>
<dbReference type="Proteomes" id="UP000304914">
    <property type="component" value="Chromosome"/>
</dbReference>
<dbReference type="PRINTS" id="PR00413">
    <property type="entry name" value="HADHALOGNASE"/>
</dbReference>
<dbReference type="PANTHER" id="PTHR47478">
    <property type="match status" value="1"/>
</dbReference>
<name>A0A4U9YM41_9STRE</name>
<dbReference type="NCBIfam" id="TIGR02254">
    <property type="entry name" value="YjjG_YfnB"/>
    <property type="match status" value="1"/>
</dbReference>
<dbReference type="NCBIfam" id="TIGR01549">
    <property type="entry name" value="HAD-SF-IA-v1"/>
    <property type="match status" value="1"/>
</dbReference>
<reference evidence="1 2" key="1">
    <citation type="submission" date="2019-05" db="EMBL/GenBank/DDBJ databases">
        <authorList>
            <consortium name="Pathogen Informatics"/>
        </authorList>
    </citation>
    <scope>NUCLEOTIDE SEQUENCE [LARGE SCALE GENOMIC DNA]</scope>
    <source>
        <strain evidence="1 2">NCTC5385</strain>
    </source>
</reference>
<dbReference type="InterPro" id="IPR023214">
    <property type="entry name" value="HAD_sf"/>
</dbReference>
<dbReference type="PANTHER" id="PTHR47478:SF1">
    <property type="entry name" value="PYRIMIDINE 5'-NUCLEOTIDASE YJJG"/>
    <property type="match status" value="1"/>
</dbReference>
<organism evidence="1 2">
    <name type="scientific">Streptococcus pseudoporcinus</name>
    <dbReference type="NCBI Taxonomy" id="361101"/>
    <lineage>
        <taxon>Bacteria</taxon>
        <taxon>Bacillati</taxon>
        <taxon>Bacillota</taxon>
        <taxon>Bacilli</taxon>
        <taxon>Lactobacillales</taxon>
        <taxon>Streptococcaceae</taxon>
        <taxon>Streptococcus</taxon>
    </lineage>
</organism>
<dbReference type="InterPro" id="IPR011951">
    <property type="entry name" value="HAD-SF_hydro_IA_YjjG/PynA"/>
</dbReference>
<evidence type="ECO:0000313" key="1">
    <source>
        <dbReference type="EMBL" id="VTS27689.1"/>
    </source>
</evidence>
<sequence length="232" mass="26068">MTYQFLLFDLDHTLLDFDRAEDMALTALLKECKVTDVQAYKDYYSPMNKAMWRGLELKLLSKKELVNTRFTKLFEHFGHTVDGVYLAERYQAHLKNQGQSYPGAKALLETLKAAGFAIYAATNGLSQVQTSRLEKSGLAVFFEKVFVSESSGSQKPDKAFYDWIGDQIPNFNPAEALMIGDSLTADIQGGINAGIDTVWYNPKGLDNQSSVQATYQVSHYQELLAILHLNET</sequence>